<keyword evidence="1" id="KW-0472">Membrane</keyword>
<dbReference type="Gene3D" id="3.40.50.300">
    <property type="entry name" value="P-loop containing nucleotide triphosphate hydrolases"/>
    <property type="match status" value="1"/>
</dbReference>
<feature type="transmembrane region" description="Helical" evidence="1">
    <location>
        <begin position="6"/>
        <end position="25"/>
    </location>
</feature>
<comment type="caution">
    <text evidence="4">The sequence shown here is derived from an EMBL/GenBank/DDBJ whole genome shotgun (WGS) entry which is preliminary data.</text>
</comment>
<dbReference type="AlphaFoldDB" id="A0A6N7QQ93"/>
<dbReference type="InterPro" id="IPR001296">
    <property type="entry name" value="Glyco_trans_1"/>
</dbReference>
<feature type="domain" description="Glycosyl transferase family 1" evidence="2">
    <location>
        <begin position="556"/>
        <end position="691"/>
    </location>
</feature>
<dbReference type="InterPro" id="IPR050194">
    <property type="entry name" value="Glycosyltransferase_grp1"/>
</dbReference>
<evidence type="ECO:0000313" key="4">
    <source>
        <dbReference type="EMBL" id="MRH77870.1"/>
    </source>
</evidence>
<dbReference type="SUPFAM" id="SSF52540">
    <property type="entry name" value="P-loop containing nucleoside triphosphate hydrolases"/>
    <property type="match status" value="1"/>
</dbReference>
<dbReference type="InterPro" id="IPR027417">
    <property type="entry name" value="P-loop_NTPase"/>
</dbReference>
<dbReference type="Proteomes" id="UP000433788">
    <property type="component" value="Unassembled WGS sequence"/>
</dbReference>
<feature type="domain" description="Glycosyltransferase subfamily 4-like N-terminal" evidence="3">
    <location>
        <begin position="382"/>
        <end position="534"/>
    </location>
</feature>
<dbReference type="GO" id="GO:0016757">
    <property type="term" value="F:glycosyltransferase activity"/>
    <property type="evidence" value="ECO:0007669"/>
    <property type="project" value="InterPro"/>
</dbReference>
<keyword evidence="5" id="KW-1185">Reference proteome</keyword>
<keyword evidence="1" id="KW-1133">Transmembrane helix</keyword>
<dbReference type="Pfam" id="PF13469">
    <property type="entry name" value="Sulfotransfer_3"/>
    <property type="match status" value="1"/>
</dbReference>
<evidence type="ECO:0000313" key="5">
    <source>
        <dbReference type="Proteomes" id="UP000433788"/>
    </source>
</evidence>
<dbReference type="PANTHER" id="PTHR45947">
    <property type="entry name" value="SULFOQUINOVOSYL TRANSFERASE SQD2"/>
    <property type="match status" value="1"/>
</dbReference>
<dbReference type="EMBL" id="WJPP01000002">
    <property type="protein sequence ID" value="MRH77870.1"/>
    <property type="molecule type" value="Genomic_DNA"/>
</dbReference>
<keyword evidence="1" id="KW-0812">Transmembrane</keyword>
<evidence type="ECO:0000259" key="3">
    <source>
        <dbReference type="Pfam" id="PF13579"/>
    </source>
</evidence>
<dbReference type="PANTHER" id="PTHR45947:SF3">
    <property type="entry name" value="SULFOQUINOVOSYL TRANSFERASE SQD2"/>
    <property type="match status" value="1"/>
</dbReference>
<gene>
    <name evidence="4" type="ORF">GH984_04050</name>
</gene>
<keyword evidence="4" id="KW-0808">Transferase</keyword>
<protein>
    <submittedName>
        <fullName evidence="4">Glycosyltransferase</fullName>
    </submittedName>
</protein>
<dbReference type="RefSeq" id="WP_153718931.1">
    <property type="nucleotide sequence ID" value="NZ_WJPP01000002.1"/>
</dbReference>
<proteinExistence type="predicted"/>
<reference evidence="4 5" key="1">
    <citation type="submission" date="2019-11" db="EMBL/GenBank/DDBJ databases">
        <authorList>
            <person name="Zhang X.Y."/>
        </authorList>
    </citation>
    <scope>NUCLEOTIDE SEQUENCE [LARGE SCALE GENOMIC DNA]</scope>
    <source>
        <strain evidence="4 5">C176</strain>
    </source>
</reference>
<dbReference type="SUPFAM" id="SSF53756">
    <property type="entry name" value="UDP-Glycosyltransferase/glycogen phosphorylase"/>
    <property type="match status" value="1"/>
</dbReference>
<accession>A0A6N7QQ93</accession>
<dbReference type="Pfam" id="PF00534">
    <property type="entry name" value="Glycos_transf_1"/>
    <property type="match status" value="1"/>
</dbReference>
<name>A0A6N7QQ93_9GAMM</name>
<dbReference type="Pfam" id="PF13579">
    <property type="entry name" value="Glyco_trans_4_4"/>
    <property type="match status" value="1"/>
</dbReference>
<dbReference type="InterPro" id="IPR028098">
    <property type="entry name" value="Glyco_trans_4-like_N"/>
</dbReference>
<evidence type="ECO:0000259" key="2">
    <source>
        <dbReference type="Pfam" id="PF00534"/>
    </source>
</evidence>
<sequence length="727" mass="80986">MALRIAVIFILLPVMLAWYWLGLLIDEVIFRGYRSVKIKAPVFIIGVPRSGTTALHETLAKDAQFTTMRAWECLLAPAVSHRFLLRGLVRTDRKLGAPLMRFARWIHRRAIEPLTGAHPLKARAPEEDYLTLLPHLSAFILIVVFPRWERLWRIGSGDALLSRAEQQRLMRRYRRAIQRHLYFHGPAAGRYLAKNASFATLAGCLSDAFPDARLIACLREPEAVVSSQLSSLLPALELLHGQRQTAYLQERMLNQLHRAYRSLLDTLAQSAPDRAIYLPLNAQRQNLSASLKTAYQHLDLPLSPEFQDYLEQAEQRARTHRSNHKHTLAGQGLNESTIQSQFGDIADDFDFAQQHPQPVAERNPPQMPLRVALICDSPPERNGVGAYYSDIAAYLTGRVTHVSLISPGAEAHPMPIWLSLALPGDDTQKLKLPSPFAFWRYLHSLNPHAVVISAPGPFGILAAWAGKRLGAKVIFGLHTDYEALAEMYWGPVLRRVNRFFMARINRFIIRRSDVVVSNSAQMQQLAASLQAKAVATVGTPVPHRFLDTIPKPPTTPPQKVLFIGRLSAEKNIEAVLEAARQLPDLQFTIAGDGPLRDTVQAAATAQANVHYLGWMERSALIPTLDAADILVLPSEVEAFGTVALEALSRARITLVSAGCGIADWPEFKDALWVMAPQQSVTTALQEILKTPADTLGIRAEQGREAAKQMTQRCIDEWVELLNGAPRT</sequence>
<dbReference type="Gene3D" id="3.40.50.2000">
    <property type="entry name" value="Glycogen Phosphorylase B"/>
    <property type="match status" value="2"/>
</dbReference>
<evidence type="ECO:0000256" key="1">
    <source>
        <dbReference type="SAM" id="Phobius"/>
    </source>
</evidence>
<organism evidence="4 5">
    <name type="scientific">Spiribacter salilacus</name>
    <dbReference type="NCBI Taxonomy" id="2664894"/>
    <lineage>
        <taxon>Bacteria</taxon>
        <taxon>Pseudomonadati</taxon>
        <taxon>Pseudomonadota</taxon>
        <taxon>Gammaproteobacteria</taxon>
        <taxon>Chromatiales</taxon>
        <taxon>Ectothiorhodospiraceae</taxon>
        <taxon>Spiribacter</taxon>
    </lineage>
</organism>